<dbReference type="Proteomes" id="UP000655225">
    <property type="component" value="Unassembled WGS sequence"/>
</dbReference>
<dbReference type="PANTHER" id="PTHR31241">
    <property type="entry name" value="DEHYDRATION-RESPONSIVE ELEMENT-BINDING PROTEIN 2C"/>
    <property type="match status" value="1"/>
</dbReference>
<feature type="domain" description="AP2/ERF" evidence="9">
    <location>
        <begin position="67"/>
        <end position="124"/>
    </location>
</feature>
<evidence type="ECO:0000256" key="6">
    <source>
        <dbReference type="ARBA" id="ARBA00023163"/>
    </source>
</evidence>
<comment type="caution">
    <text evidence="10">The sequence shown here is derived from an EMBL/GenBank/DDBJ whole genome shotgun (WGS) entry which is preliminary data.</text>
</comment>
<sequence length="307" mass="34636">MSSEIIERKRKPRRKHNECSSVAETLRKWKEHNDQLDSGKQVLKIPAKGSKKGCMKGKGGPDNSNCNYRGVRQRTWGKWVAEIREPKRGSRLWLGTFPTAIEAALAYDEAARIMYGPCARLNLPQCSTSNDSSLVTTPPNSYYTATSNHSEVSAAANSKVKLVEHDNGEVGATVAESKNECVDVMESDRLSEQQHRLPSFSKEEMFDMEELLRTMDTDPFWRAEMKQEWKYDSNQLGVSGEEQLQCGKPSDLSYQLQNPDAKLLGSLNHMEPDLDYTYNFLKPVKQEGNYSIGLDEQGLLEFGFPGL</sequence>
<keyword evidence="5" id="KW-0010">Activator</keyword>
<dbReference type="OMA" id="HSEVCAD"/>
<dbReference type="InterPro" id="IPR001471">
    <property type="entry name" value="AP2/ERF_dom"/>
</dbReference>
<dbReference type="AlphaFoldDB" id="A0A834YYT0"/>
<dbReference type="SMART" id="SM00380">
    <property type="entry name" value="AP2"/>
    <property type="match status" value="1"/>
</dbReference>
<comment type="subcellular location">
    <subcellularLocation>
        <location evidence="1">Nucleus</location>
    </subcellularLocation>
</comment>
<dbReference type="OrthoDB" id="550883at2759"/>
<dbReference type="SUPFAM" id="SSF54171">
    <property type="entry name" value="DNA-binding domain"/>
    <property type="match status" value="1"/>
</dbReference>
<dbReference type="PROSITE" id="PS51032">
    <property type="entry name" value="AP2_ERF"/>
    <property type="match status" value="1"/>
</dbReference>
<evidence type="ECO:0000256" key="4">
    <source>
        <dbReference type="ARBA" id="ARBA00023125"/>
    </source>
</evidence>
<dbReference type="GO" id="GO:0045893">
    <property type="term" value="P:positive regulation of DNA-templated transcription"/>
    <property type="evidence" value="ECO:0007669"/>
    <property type="project" value="TreeGrafter"/>
</dbReference>
<evidence type="ECO:0000259" key="9">
    <source>
        <dbReference type="PROSITE" id="PS51032"/>
    </source>
</evidence>
<proteinExistence type="inferred from homology"/>
<dbReference type="GO" id="GO:0003700">
    <property type="term" value="F:DNA-binding transcription factor activity"/>
    <property type="evidence" value="ECO:0007669"/>
    <property type="project" value="InterPro"/>
</dbReference>
<evidence type="ECO:0000256" key="3">
    <source>
        <dbReference type="ARBA" id="ARBA00023016"/>
    </source>
</evidence>
<dbReference type="EMBL" id="JABCRI010000012">
    <property type="protein sequence ID" value="KAF8396980.1"/>
    <property type="molecule type" value="Genomic_DNA"/>
</dbReference>
<dbReference type="FunFam" id="3.30.730.10:FF:000001">
    <property type="entry name" value="Ethylene-responsive transcription factor 2"/>
    <property type="match status" value="1"/>
</dbReference>
<keyword evidence="11" id="KW-1185">Reference proteome</keyword>
<dbReference type="GO" id="GO:0005634">
    <property type="term" value="C:nucleus"/>
    <property type="evidence" value="ECO:0007669"/>
    <property type="project" value="UniProtKB-SubCell"/>
</dbReference>
<keyword evidence="3" id="KW-0346">Stress response</keyword>
<evidence type="ECO:0000256" key="5">
    <source>
        <dbReference type="ARBA" id="ARBA00023159"/>
    </source>
</evidence>
<evidence type="ECO:0000256" key="2">
    <source>
        <dbReference type="ARBA" id="ARBA00023015"/>
    </source>
</evidence>
<dbReference type="GO" id="GO:0006950">
    <property type="term" value="P:response to stress"/>
    <property type="evidence" value="ECO:0007669"/>
    <property type="project" value="TreeGrafter"/>
</dbReference>
<keyword evidence="7" id="KW-0539">Nucleus</keyword>
<evidence type="ECO:0000313" key="10">
    <source>
        <dbReference type="EMBL" id="KAF8396980.1"/>
    </source>
</evidence>
<evidence type="ECO:0000256" key="1">
    <source>
        <dbReference type="ARBA" id="ARBA00004123"/>
    </source>
</evidence>
<name>A0A834YYT0_TETSI</name>
<dbReference type="CDD" id="cd00018">
    <property type="entry name" value="AP2"/>
    <property type="match status" value="1"/>
</dbReference>
<protein>
    <recommendedName>
        <fullName evidence="9">AP2/ERF domain-containing protein</fullName>
    </recommendedName>
</protein>
<dbReference type="PRINTS" id="PR00367">
    <property type="entry name" value="ETHRSPELEMNT"/>
</dbReference>
<comment type="similarity">
    <text evidence="8">Belongs to the AP2/ERF transcription factor family. ERF subfamily.</text>
</comment>
<dbReference type="InterPro" id="IPR036955">
    <property type="entry name" value="AP2/ERF_dom_sf"/>
</dbReference>
<dbReference type="InterPro" id="IPR016177">
    <property type="entry name" value="DNA-bd_dom_sf"/>
</dbReference>
<keyword evidence="2" id="KW-0805">Transcription regulation</keyword>
<keyword evidence="4" id="KW-0238">DNA-binding</keyword>
<dbReference type="Gene3D" id="3.30.730.10">
    <property type="entry name" value="AP2/ERF domain"/>
    <property type="match status" value="1"/>
</dbReference>
<keyword evidence="6" id="KW-0804">Transcription</keyword>
<organism evidence="10 11">
    <name type="scientific">Tetracentron sinense</name>
    <name type="common">Spur-leaf</name>
    <dbReference type="NCBI Taxonomy" id="13715"/>
    <lineage>
        <taxon>Eukaryota</taxon>
        <taxon>Viridiplantae</taxon>
        <taxon>Streptophyta</taxon>
        <taxon>Embryophyta</taxon>
        <taxon>Tracheophyta</taxon>
        <taxon>Spermatophyta</taxon>
        <taxon>Magnoliopsida</taxon>
        <taxon>Trochodendrales</taxon>
        <taxon>Trochodendraceae</taxon>
        <taxon>Tetracentron</taxon>
    </lineage>
</organism>
<evidence type="ECO:0000256" key="8">
    <source>
        <dbReference type="ARBA" id="ARBA00024343"/>
    </source>
</evidence>
<evidence type="ECO:0000313" key="11">
    <source>
        <dbReference type="Proteomes" id="UP000655225"/>
    </source>
</evidence>
<accession>A0A834YYT0</accession>
<gene>
    <name evidence="10" type="ORF">HHK36_018618</name>
</gene>
<evidence type="ECO:0000256" key="7">
    <source>
        <dbReference type="ARBA" id="ARBA00023242"/>
    </source>
</evidence>
<dbReference type="Pfam" id="PF00847">
    <property type="entry name" value="AP2"/>
    <property type="match status" value="1"/>
</dbReference>
<reference evidence="10 11" key="1">
    <citation type="submission" date="2020-04" db="EMBL/GenBank/DDBJ databases">
        <title>Plant Genome Project.</title>
        <authorList>
            <person name="Zhang R.-G."/>
        </authorList>
    </citation>
    <scope>NUCLEOTIDE SEQUENCE [LARGE SCALE GENOMIC DNA]</scope>
    <source>
        <strain evidence="10">YNK0</strain>
        <tissue evidence="10">Leaf</tissue>
    </source>
</reference>
<dbReference type="PANTHER" id="PTHR31241:SF62">
    <property type="entry name" value="DEHYDRATION-RESPONSIVE ELEMENT-BINDING PROTEIN 2D"/>
    <property type="match status" value="1"/>
</dbReference>
<dbReference type="GO" id="GO:0000976">
    <property type="term" value="F:transcription cis-regulatory region binding"/>
    <property type="evidence" value="ECO:0007669"/>
    <property type="project" value="TreeGrafter"/>
</dbReference>